<feature type="domain" description="Xylose isomerase-like TIM barrel" evidence="1">
    <location>
        <begin position="99"/>
        <end position="243"/>
    </location>
</feature>
<dbReference type="RefSeq" id="WP_138209999.1">
    <property type="nucleotide sequence ID" value="NZ_CBCRUQ010000017.1"/>
</dbReference>
<dbReference type="SUPFAM" id="SSF51658">
    <property type="entry name" value="Xylose isomerase-like"/>
    <property type="match status" value="1"/>
</dbReference>
<dbReference type="OrthoDB" id="6253202at2"/>
<dbReference type="AlphaFoldDB" id="A0A4U9RBG7"/>
<evidence type="ECO:0000313" key="2">
    <source>
        <dbReference type="EMBL" id="VTQ89055.1"/>
    </source>
</evidence>
<dbReference type="Proteomes" id="UP000308489">
    <property type="component" value="Chromosome 1"/>
</dbReference>
<gene>
    <name evidence="2" type="ORF">NCTC503_01332</name>
</gene>
<dbReference type="GO" id="GO:0016853">
    <property type="term" value="F:isomerase activity"/>
    <property type="evidence" value="ECO:0007669"/>
    <property type="project" value="UniProtKB-KW"/>
</dbReference>
<protein>
    <submittedName>
        <fullName evidence="2">Xylose isomerase domain-containing protein</fullName>
    </submittedName>
</protein>
<dbReference type="InterPro" id="IPR036237">
    <property type="entry name" value="Xyl_isomerase-like_sf"/>
</dbReference>
<dbReference type="Gene3D" id="3.20.20.150">
    <property type="entry name" value="Divalent-metal-dependent TIM barrel enzymes"/>
    <property type="match status" value="1"/>
</dbReference>
<reference evidence="2 3" key="1">
    <citation type="submission" date="2019-05" db="EMBL/GenBank/DDBJ databases">
        <authorList>
            <consortium name="Pathogen Informatics"/>
        </authorList>
    </citation>
    <scope>NUCLEOTIDE SEQUENCE [LARGE SCALE GENOMIC DNA]</scope>
    <source>
        <strain evidence="2 3">NCTC503</strain>
    </source>
</reference>
<keyword evidence="3" id="KW-1185">Reference proteome</keyword>
<organism evidence="2 3">
    <name type="scientific">Hathewaya histolytica</name>
    <name type="common">Clostridium histolyticum</name>
    <dbReference type="NCBI Taxonomy" id="1498"/>
    <lineage>
        <taxon>Bacteria</taxon>
        <taxon>Bacillati</taxon>
        <taxon>Bacillota</taxon>
        <taxon>Clostridia</taxon>
        <taxon>Eubacteriales</taxon>
        <taxon>Clostridiaceae</taxon>
        <taxon>Hathewaya</taxon>
    </lineage>
</organism>
<evidence type="ECO:0000259" key="1">
    <source>
        <dbReference type="Pfam" id="PF01261"/>
    </source>
</evidence>
<accession>A0A4U9RBG7</accession>
<keyword evidence="2" id="KW-0413">Isomerase</keyword>
<proteinExistence type="predicted"/>
<dbReference type="InterPro" id="IPR013022">
    <property type="entry name" value="Xyl_isomerase-like_TIM-brl"/>
</dbReference>
<name>A0A4U9RBG7_HATHI</name>
<dbReference type="Pfam" id="PF01261">
    <property type="entry name" value="AP_endonuc_2"/>
    <property type="match status" value="1"/>
</dbReference>
<dbReference type="KEGG" id="hhw:NCTC503_01332"/>
<evidence type="ECO:0000313" key="3">
    <source>
        <dbReference type="Proteomes" id="UP000308489"/>
    </source>
</evidence>
<dbReference type="EMBL" id="LR590481">
    <property type="protein sequence ID" value="VTQ89055.1"/>
    <property type="molecule type" value="Genomic_DNA"/>
</dbReference>
<sequence>MERLINTSNYISDLERFGNKSLLLEEFLNKNKMTGVELIQCGPLDQEALDKKLIKGVHLRYYPIWLDFWKDDKEELIKQFGSEEAIKSFYGDRGKEGLIKTYRDELNFAKEVGAKYIVFHVAHVQLPHTFDYKFTYSSEEVIEYTIDFLNKVLDGFEADFYFLFENLWWPGLNLLDITLAERLINEVNFKNKGFMLDTAHLMNTNININSEEEGIDYILENLKALGDLKKYIKGIHFNLSLSGPYLRKKLQEPSPYKEPKNMDEFYENFKLAYDHIFNIDWHKPFKSKRAKEILEEINPEFLVYEFSAKTSEELEEYIETQHKALGFLL</sequence>